<reference evidence="1 2" key="1">
    <citation type="submission" date="2021-06" db="EMBL/GenBank/DDBJ databases">
        <title>Caerostris darwini draft genome.</title>
        <authorList>
            <person name="Kono N."/>
            <person name="Arakawa K."/>
        </authorList>
    </citation>
    <scope>NUCLEOTIDE SEQUENCE [LARGE SCALE GENOMIC DNA]</scope>
</reference>
<evidence type="ECO:0000313" key="1">
    <source>
        <dbReference type="EMBL" id="GIY83498.1"/>
    </source>
</evidence>
<name>A0AAV4WME4_9ARAC</name>
<evidence type="ECO:0000313" key="2">
    <source>
        <dbReference type="Proteomes" id="UP001054837"/>
    </source>
</evidence>
<comment type="caution">
    <text evidence="1">The sequence shown here is derived from an EMBL/GenBank/DDBJ whole genome shotgun (WGS) entry which is preliminary data.</text>
</comment>
<dbReference type="Proteomes" id="UP001054837">
    <property type="component" value="Unassembled WGS sequence"/>
</dbReference>
<proteinExistence type="predicted"/>
<gene>
    <name evidence="1" type="ORF">CDAR_221501</name>
</gene>
<keyword evidence="2" id="KW-1185">Reference proteome</keyword>
<accession>A0AAV4WME4</accession>
<protein>
    <submittedName>
        <fullName evidence="1">Uncharacterized protein</fullName>
    </submittedName>
</protein>
<organism evidence="1 2">
    <name type="scientific">Caerostris darwini</name>
    <dbReference type="NCBI Taxonomy" id="1538125"/>
    <lineage>
        <taxon>Eukaryota</taxon>
        <taxon>Metazoa</taxon>
        <taxon>Ecdysozoa</taxon>
        <taxon>Arthropoda</taxon>
        <taxon>Chelicerata</taxon>
        <taxon>Arachnida</taxon>
        <taxon>Araneae</taxon>
        <taxon>Araneomorphae</taxon>
        <taxon>Entelegynae</taxon>
        <taxon>Araneoidea</taxon>
        <taxon>Araneidae</taxon>
        <taxon>Caerostris</taxon>
    </lineage>
</organism>
<dbReference type="EMBL" id="BPLQ01014830">
    <property type="protein sequence ID" value="GIY83498.1"/>
    <property type="molecule type" value="Genomic_DNA"/>
</dbReference>
<sequence length="95" mass="10762">MPLMLFSVTTTSLSKACQKYVSFERGEKKLAYKRHHVGLRSLKNAPWGLSKAFLMKCGYHDNPTHCVAVFFLREGNGQSSGYWREFIIAAGFQGK</sequence>
<dbReference type="AlphaFoldDB" id="A0AAV4WME4"/>